<dbReference type="AlphaFoldDB" id="A0ABD4YBX9"/>
<organism evidence="1 2">
    <name type="scientific">Pseudomonas juntendi</name>
    <dbReference type="NCBI Taxonomy" id="2666183"/>
    <lineage>
        <taxon>Bacteria</taxon>
        <taxon>Pseudomonadati</taxon>
        <taxon>Pseudomonadota</taxon>
        <taxon>Gammaproteobacteria</taxon>
        <taxon>Pseudomonadales</taxon>
        <taxon>Pseudomonadaceae</taxon>
        <taxon>Pseudomonas</taxon>
    </lineage>
</organism>
<accession>A0ABD4YBX9</accession>
<proteinExistence type="predicted"/>
<reference evidence="1 2" key="1">
    <citation type="submission" date="2022-09" db="EMBL/GenBank/DDBJ databases">
        <title>Intensive care unit water sources are persistently colonized with multi-drug resistant bacteria and are the site of extensive horizontal gene transfer of antibiotic resistance genes.</title>
        <authorList>
            <person name="Diorio-Toth L."/>
        </authorList>
    </citation>
    <scope>NUCLEOTIDE SEQUENCE [LARGE SCALE GENOMIC DNA]</scope>
    <source>
        <strain evidence="1 2">GD03901</strain>
    </source>
</reference>
<gene>
    <name evidence="1" type="ORF">N5C70_08750</name>
</gene>
<sequence length="59" mass="6585">MLRARYRPAERDNASCRTCDAIIPKGALAFFRPSYRNSAIICTACVNNMHTIIQEPANA</sequence>
<name>A0ABD4YBX9_9PSED</name>
<dbReference type="Proteomes" id="UP001160152">
    <property type="component" value="Unassembled WGS sequence"/>
</dbReference>
<evidence type="ECO:0000313" key="2">
    <source>
        <dbReference type="Proteomes" id="UP001160152"/>
    </source>
</evidence>
<evidence type="ECO:0000313" key="1">
    <source>
        <dbReference type="EMBL" id="MDH0756805.1"/>
    </source>
</evidence>
<comment type="caution">
    <text evidence="1">The sequence shown here is derived from an EMBL/GenBank/DDBJ whole genome shotgun (WGS) entry which is preliminary data.</text>
</comment>
<protein>
    <submittedName>
        <fullName evidence="1">Uncharacterized protein</fullName>
    </submittedName>
</protein>
<dbReference type="RefSeq" id="WP_009682622.1">
    <property type="nucleotide sequence ID" value="NZ_JACGCY010000015.1"/>
</dbReference>
<dbReference type="EMBL" id="JAOCBV010000001">
    <property type="protein sequence ID" value="MDH0756805.1"/>
    <property type="molecule type" value="Genomic_DNA"/>
</dbReference>